<evidence type="ECO:0000256" key="5">
    <source>
        <dbReference type="ARBA" id="ARBA00022989"/>
    </source>
</evidence>
<evidence type="ECO:0000256" key="4">
    <source>
        <dbReference type="ARBA" id="ARBA00022729"/>
    </source>
</evidence>
<sequence length="207" mass="23743">MQASMRVLVLLLSVLAVAQAVIFQVRPYKTKCLTTDVDQDSQVITQYQVLGNVQGKTNVAFWLEDPKKVQLKSDPNVDSTEDQSHEFKFTAETHGTYTACFTNSNDRPVQISFEFKHGVEAIDYSDVAKKEHLMPVEKELRKLEDTVAEIHREMLYVRDREASMRDTNESTNTRVTYLNALTIVILLGVGVWQIFYLKSFFKSKKLI</sequence>
<dbReference type="PANTHER" id="PTHR22811">
    <property type="entry name" value="TRANSMEMBRANE EMP24 DOMAIN-CONTAINING PROTEIN"/>
    <property type="match status" value="1"/>
</dbReference>
<evidence type="ECO:0000313" key="12">
    <source>
        <dbReference type="EMBL" id="VFT85424.1"/>
    </source>
</evidence>
<evidence type="ECO:0000256" key="3">
    <source>
        <dbReference type="ARBA" id="ARBA00022692"/>
    </source>
</evidence>
<evidence type="ECO:0000313" key="11">
    <source>
        <dbReference type="EMBL" id="KAF0700968.1"/>
    </source>
</evidence>
<evidence type="ECO:0000259" key="10">
    <source>
        <dbReference type="PROSITE" id="PS50866"/>
    </source>
</evidence>
<evidence type="ECO:0000256" key="8">
    <source>
        <dbReference type="SAM" id="Phobius"/>
    </source>
</evidence>
<gene>
    <name evidence="12" type="primary">Aste57867_8538</name>
    <name evidence="11" type="ORF">As57867_008506</name>
    <name evidence="12" type="ORF">ASTE57867_8538</name>
</gene>
<evidence type="ECO:0000256" key="6">
    <source>
        <dbReference type="ARBA" id="ARBA00023136"/>
    </source>
</evidence>
<keyword evidence="13" id="KW-1185">Reference proteome</keyword>
<keyword evidence="6 8" id="KW-0472">Membrane</keyword>
<keyword evidence="4 9" id="KW-0732">Signal</keyword>
<organism evidence="12 13">
    <name type="scientific">Aphanomyces stellatus</name>
    <dbReference type="NCBI Taxonomy" id="120398"/>
    <lineage>
        <taxon>Eukaryota</taxon>
        <taxon>Sar</taxon>
        <taxon>Stramenopiles</taxon>
        <taxon>Oomycota</taxon>
        <taxon>Saprolegniomycetes</taxon>
        <taxon>Saprolegniales</taxon>
        <taxon>Verrucalvaceae</taxon>
        <taxon>Aphanomyces</taxon>
    </lineage>
</organism>
<dbReference type="EMBL" id="CAADRA010005125">
    <property type="protein sequence ID" value="VFT85424.1"/>
    <property type="molecule type" value="Genomic_DNA"/>
</dbReference>
<dbReference type="SMART" id="SM01190">
    <property type="entry name" value="EMP24_GP25L"/>
    <property type="match status" value="1"/>
</dbReference>
<dbReference type="AlphaFoldDB" id="A0A485KKQ9"/>
<dbReference type="Pfam" id="PF01105">
    <property type="entry name" value="EMP24_GP25L"/>
    <property type="match status" value="1"/>
</dbReference>
<name>A0A485KKQ9_9STRA</name>
<dbReference type="EMBL" id="VJMH01005104">
    <property type="protein sequence ID" value="KAF0700968.1"/>
    <property type="molecule type" value="Genomic_DNA"/>
</dbReference>
<keyword evidence="3 7" id="KW-0812">Transmembrane</keyword>
<accession>A0A485KKQ9</accession>
<reference evidence="12 13" key="1">
    <citation type="submission" date="2019-03" db="EMBL/GenBank/DDBJ databases">
        <authorList>
            <person name="Gaulin E."/>
            <person name="Dumas B."/>
        </authorList>
    </citation>
    <scope>NUCLEOTIDE SEQUENCE [LARGE SCALE GENOMIC DNA]</scope>
    <source>
        <strain evidence="12">CBS 568.67</strain>
    </source>
</reference>
<feature type="transmembrane region" description="Helical" evidence="8">
    <location>
        <begin position="177"/>
        <end position="197"/>
    </location>
</feature>
<comment type="similarity">
    <text evidence="2 7">Belongs to the EMP24/GP25L family.</text>
</comment>
<evidence type="ECO:0000313" key="13">
    <source>
        <dbReference type="Proteomes" id="UP000332933"/>
    </source>
</evidence>
<reference evidence="11" key="2">
    <citation type="submission" date="2019-06" db="EMBL/GenBank/DDBJ databases">
        <title>Genomics analysis of Aphanomyces spp. identifies a new class of oomycete effector associated with host adaptation.</title>
        <authorList>
            <person name="Gaulin E."/>
        </authorList>
    </citation>
    <scope>NUCLEOTIDE SEQUENCE</scope>
    <source>
        <strain evidence="11">CBS 578.67</strain>
    </source>
</reference>
<evidence type="ECO:0000256" key="7">
    <source>
        <dbReference type="RuleBase" id="RU003827"/>
    </source>
</evidence>
<feature type="domain" description="GOLD" evidence="10">
    <location>
        <begin position="30"/>
        <end position="117"/>
    </location>
</feature>
<proteinExistence type="inferred from homology"/>
<dbReference type="InterPro" id="IPR009038">
    <property type="entry name" value="GOLD_dom"/>
</dbReference>
<keyword evidence="5 8" id="KW-1133">Transmembrane helix</keyword>
<dbReference type="Proteomes" id="UP000332933">
    <property type="component" value="Unassembled WGS sequence"/>
</dbReference>
<feature type="signal peptide" evidence="9">
    <location>
        <begin position="1"/>
        <end position="20"/>
    </location>
</feature>
<dbReference type="OrthoDB" id="1929172at2759"/>
<dbReference type="PROSITE" id="PS50866">
    <property type="entry name" value="GOLD"/>
    <property type="match status" value="1"/>
</dbReference>
<dbReference type="InterPro" id="IPR015720">
    <property type="entry name" value="Emp24-like"/>
</dbReference>
<evidence type="ECO:0000256" key="2">
    <source>
        <dbReference type="ARBA" id="ARBA00007104"/>
    </source>
</evidence>
<feature type="chain" id="PRO_5033436936" evidence="9">
    <location>
        <begin position="21"/>
        <end position="207"/>
    </location>
</feature>
<dbReference type="GO" id="GO:0016020">
    <property type="term" value="C:membrane"/>
    <property type="evidence" value="ECO:0007669"/>
    <property type="project" value="UniProtKB-SubCell"/>
</dbReference>
<comment type="subcellular location">
    <subcellularLocation>
        <location evidence="1 7">Membrane</location>
        <topology evidence="1 7">Single-pass type I membrane protein</topology>
    </subcellularLocation>
</comment>
<evidence type="ECO:0000256" key="9">
    <source>
        <dbReference type="SAM" id="SignalP"/>
    </source>
</evidence>
<protein>
    <submittedName>
        <fullName evidence="12">Aste57867_8538 protein</fullName>
    </submittedName>
</protein>
<evidence type="ECO:0000256" key="1">
    <source>
        <dbReference type="ARBA" id="ARBA00004479"/>
    </source>
</evidence>